<reference evidence="2" key="1">
    <citation type="journal article" date="2019" name="Int. J. Syst. Evol. Microbiol.">
        <title>The Global Catalogue of Microorganisms (GCM) 10K type strain sequencing project: providing services to taxonomists for standard genome sequencing and annotation.</title>
        <authorList>
            <consortium name="The Broad Institute Genomics Platform"/>
            <consortium name="The Broad Institute Genome Sequencing Center for Infectious Disease"/>
            <person name="Wu L."/>
            <person name="Ma J."/>
        </authorList>
    </citation>
    <scope>NUCLEOTIDE SEQUENCE [LARGE SCALE GENOMIC DNA]</scope>
    <source>
        <strain evidence="2">JCM 1407</strain>
    </source>
</reference>
<gene>
    <name evidence="1" type="ORF">GCM10008906_28220</name>
</gene>
<accession>A0ABP3UWM1</accession>
<sequence>MKGRDYMNKKIVYVNFKKKSVCKSNKRPFLLFLLNFLKNKLVSQNNHDKSIKLIHYNKHIS</sequence>
<keyword evidence="2" id="KW-1185">Reference proteome</keyword>
<dbReference type="Proteomes" id="UP001501510">
    <property type="component" value="Unassembled WGS sequence"/>
</dbReference>
<comment type="caution">
    <text evidence="1">The sequence shown here is derived from an EMBL/GenBank/DDBJ whole genome shotgun (WGS) entry which is preliminary data.</text>
</comment>
<dbReference type="EMBL" id="BAAACG010000013">
    <property type="protein sequence ID" value="GAA0743944.1"/>
    <property type="molecule type" value="Genomic_DNA"/>
</dbReference>
<proteinExistence type="predicted"/>
<evidence type="ECO:0000313" key="2">
    <source>
        <dbReference type="Proteomes" id="UP001501510"/>
    </source>
</evidence>
<evidence type="ECO:0000313" key="1">
    <source>
        <dbReference type="EMBL" id="GAA0743944.1"/>
    </source>
</evidence>
<organism evidence="1 2">
    <name type="scientific">Clostridium oceanicum</name>
    <dbReference type="NCBI Taxonomy" id="1543"/>
    <lineage>
        <taxon>Bacteria</taxon>
        <taxon>Bacillati</taxon>
        <taxon>Bacillota</taxon>
        <taxon>Clostridia</taxon>
        <taxon>Eubacteriales</taxon>
        <taxon>Clostridiaceae</taxon>
        <taxon>Clostridium</taxon>
    </lineage>
</organism>
<protein>
    <submittedName>
        <fullName evidence="1">Uncharacterized protein</fullName>
    </submittedName>
</protein>
<name>A0ABP3UWM1_9CLOT</name>